<dbReference type="InterPro" id="IPR043741">
    <property type="entry name" value="DUF5686"/>
</dbReference>
<sequence>MKNVIFSILFLCICCVVVGQQRISGVVVATDNNQPLAFVNIIINNDPKWGTVSDIDGKFELELKENISVLSFSYVGYEKKELAYSGETSIVVALNASKVALNEVTVYAAENPANRIIKEVIKNKDKNNPEKLASFTYRSYNKTVFDFKESTTKENDTNSISTFLKGGHVFLMESVSDRKFLFPNTSEEVVIATRVSGFKHPNFASLASDLQPFSFYNDNITLFDIHYLNPIANGSLKKYNFRLEEEYYSGVDTVYVISYQPKKNKNIEGLKGVMHINSNGYAVQNVTATPFEKGKIDLTIQQKYQFLNNHWFPEQLNYVLETTSAEEKSIGIIANGRSYINQVVLEPELKKKTFGIEKVRMADGAAYKDSLFWNANRRETLNLKEKITFKVMDSLGEAFKFDNLLHLGQKLADGKIPLGKIDLDLSKTLKYNRHEGFRLGTGIITSDLFSKKIKLGAFVGYGLRDHEWKYGGFSEYEFSKRNDIRLGVAYETELNEIGAYGLKSSQQKGLVLRNYLALYMDQIKNYSTYFTFRMLRYTTWKVKGDFYTVNPQYNVGFLDENETEQNYKNAQVSVLMRWAPNEKIIQSFNRRVAIASSAPVFSFYFANGFKGFQESALSYQKFEASVEQTFFTKNFGNTHYRFEAGSITKDVPLGLLFTGEGSYVEKYPYFIKDAFQTMRLYEFVSDQYAHLFLHHNFGSLLFKVKQFQPSISLHHNMGWGNLSGTNQHLQLPFTTKEKLFVESGLQIDTILKMNYLDIGYLGFGGSAFYRYGAYGFPEFKDNIALKLSLTFTIK</sequence>
<name>A0ABY4HKR0_9FLAO</name>
<dbReference type="Pfam" id="PF13715">
    <property type="entry name" value="CarbopepD_reg_2"/>
    <property type="match status" value="1"/>
</dbReference>
<dbReference type="Gene3D" id="2.60.40.1120">
    <property type="entry name" value="Carboxypeptidase-like, regulatory domain"/>
    <property type="match status" value="1"/>
</dbReference>
<reference evidence="1" key="2">
    <citation type="submission" date="2022-04" db="EMBL/GenBank/DDBJ databases">
        <title>Complete Genome Sequence of Flavobacterium sediminilitoris YSM-43, Isolated from a Tidal Sediment.</title>
        <authorList>
            <person name="Lee P.A."/>
        </authorList>
    </citation>
    <scope>NUCLEOTIDE SEQUENCE</scope>
    <source>
        <strain evidence="1">YSM-43</strain>
    </source>
</reference>
<evidence type="ECO:0000313" key="2">
    <source>
        <dbReference type="Proteomes" id="UP000830454"/>
    </source>
</evidence>
<reference evidence="1" key="1">
    <citation type="submission" date="2021-12" db="EMBL/GenBank/DDBJ databases">
        <authorList>
            <person name="Cha I.-T."/>
            <person name="Lee K.-E."/>
            <person name="Park S.-J."/>
        </authorList>
    </citation>
    <scope>NUCLEOTIDE SEQUENCE</scope>
    <source>
        <strain evidence="1">YSM-43</strain>
    </source>
</reference>
<proteinExistence type="predicted"/>
<dbReference type="RefSeq" id="WP_246916066.1">
    <property type="nucleotide sequence ID" value="NZ_CP090145.1"/>
</dbReference>
<accession>A0ABY4HKR0</accession>
<evidence type="ECO:0000313" key="1">
    <source>
        <dbReference type="EMBL" id="UOX33447.1"/>
    </source>
</evidence>
<dbReference type="Pfam" id="PF18939">
    <property type="entry name" value="DUF5686"/>
    <property type="match status" value="1"/>
</dbReference>
<gene>
    <name evidence="1" type="ORF">LXD69_15610</name>
</gene>
<protein>
    <submittedName>
        <fullName evidence="1">DUF5686 and carboxypeptidase regulatory-like domain-containing protein</fullName>
    </submittedName>
</protein>
<dbReference type="SUPFAM" id="SSF49464">
    <property type="entry name" value="Carboxypeptidase regulatory domain-like"/>
    <property type="match status" value="1"/>
</dbReference>
<dbReference type="Proteomes" id="UP000830454">
    <property type="component" value="Chromosome"/>
</dbReference>
<dbReference type="EMBL" id="CP090145">
    <property type="protein sequence ID" value="UOX33447.1"/>
    <property type="molecule type" value="Genomic_DNA"/>
</dbReference>
<organism evidence="1 2">
    <name type="scientific">Flavobacterium sediminilitoris</name>
    <dbReference type="NCBI Taxonomy" id="2024526"/>
    <lineage>
        <taxon>Bacteria</taxon>
        <taxon>Pseudomonadati</taxon>
        <taxon>Bacteroidota</taxon>
        <taxon>Flavobacteriia</taxon>
        <taxon>Flavobacteriales</taxon>
        <taxon>Flavobacteriaceae</taxon>
        <taxon>Flavobacterium</taxon>
    </lineage>
</organism>
<keyword evidence="2" id="KW-1185">Reference proteome</keyword>
<dbReference type="InterPro" id="IPR008969">
    <property type="entry name" value="CarboxyPept-like_regulatory"/>
</dbReference>